<dbReference type="InterPro" id="IPR036259">
    <property type="entry name" value="MFS_trans_sf"/>
</dbReference>
<sequence length="407" mass="43824">MVNAVNNSAKSDNENVFLITLLALICSLGPLATDMYLPAFPEITQYFSTTPSMVQLTITTWLIGLAIGQILAGPLSDIYGRQKPLILGLIVFTISVIACIFSPSVELFIFARLIGGFAASSALVISRAIASDIYSGTMLTKFLSTVMIIQGIAPIIAPVAGGQLLRFFPWTSVFIILMLAGLIIIALSIFKYKESLPVEKRIRGNLSQVLKIFFSLCARPYFASLCAIQFFIFCSLFAYISGMPFILQGIYGFSPQEFSFVFAFVGIGMMFFGKLTNILTGRIPDSKLLFFGLCQGSFFGILFLIGVLLDFNIYILIALLLLSETSLAITASTSFSLAMQSQKKVAGSASALLGFFSNISGSLIAPIVGIGGGTTAVPTALVIALAELIALGIFLFVTKKHIKLTQK</sequence>
<dbReference type="NCBIfam" id="TIGR00710">
    <property type="entry name" value="efflux_Bcr_CflA"/>
    <property type="match status" value="1"/>
</dbReference>
<evidence type="ECO:0000313" key="11">
    <source>
        <dbReference type="Proteomes" id="UP000215383"/>
    </source>
</evidence>
<reference evidence="10 11" key="1">
    <citation type="submission" date="2017-06" db="EMBL/GenBank/DDBJ databases">
        <authorList>
            <consortium name="Pathogen Informatics"/>
        </authorList>
    </citation>
    <scope>NUCLEOTIDE SEQUENCE [LARGE SCALE GENOMIC DNA]</scope>
    <source>
        <strain evidence="10 11">NCTC10570</strain>
    </source>
</reference>
<dbReference type="eggNOG" id="COG2814">
    <property type="taxonomic scope" value="Bacteria"/>
</dbReference>
<feature type="transmembrane region" description="Helical" evidence="8">
    <location>
        <begin position="84"/>
        <end position="103"/>
    </location>
</feature>
<feature type="transmembrane region" description="Helical" evidence="8">
    <location>
        <begin position="315"/>
        <end position="339"/>
    </location>
</feature>
<dbReference type="Gene3D" id="1.20.1720.10">
    <property type="entry name" value="Multidrug resistance protein D"/>
    <property type="match status" value="1"/>
</dbReference>
<dbReference type="Proteomes" id="UP000215383">
    <property type="component" value="Chromosome 1"/>
</dbReference>
<dbReference type="CDD" id="cd17320">
    <property type="entry name" value="MFS_MdfA_MDR_like"/>
    <property type="match status" value="1"/>
</dbReference>
<dbReference type="GeneID" id="78507768"/>
<keyword evidence="7 8" id="KW-0472">Membrane</keyword>
<evidence type="ECO:0000256" key="3">
    <source>
        <dbReference type="ARBA" id="ARBA00022448"/>
    </source>
</evidence>
<evidence type="ECO:0000256" key="8">
    <source>
        <dbReference type="RuleBase" id="RU365088"/>
    </source>
</evidence>
<keyword evidence="3 8" id="KW-0813">Transport</keyword>
<feature type="transmembrane region" description="Helical" evidence="8">
    <location>
        <begin position="221"/>
        <end position="246"/>
    </location>
</feature>
<feature type="transmembrane region" description="Helical" evidence="8">
    <location>
        <begin position="53"/>
        <end position="72"/>
    </location>
</feature>
<dbReference type="PANTHER" id="PTHR23502:SF132">
    <property type="entry name" value="POLYAMINE TRANSPORTER 2-RELATED"/>
    <property type="match status" value="1"/>
</dbReference>
<keyword evidence="4 8" id="KW-1003">Cell membrane</keyword>
<keyword evidence="5 8" id="KW-0812">Transmembrane</keyword>
<name>A0A239U2Y9_9FIRM</name>
<dbReference type="GO" id="GO:0042910">
    <property type="term" value="F:xenobiotic transmembrane transporter activity"/>
    <property type="evidence" value="ECO:0007669"/>
    <property type="project" value="InterPro"/>
</dbReference>
<evidence type="ECO:0000313" key="10">
    <source>
        <dbReference type="EMBL" id="SNV03444.1"/>
    </source>
</evidence>
<keyword evidence="11" id="KW-1185">Reference proteome</keyword>
<dbReference type="RefSeq" id="WP_027890065.1">
    <property type="nucleotide sequence ID" value="NZ_CALXYH010000018.1"/>
</dbReference>
<dbReference type="InterPro" id="IPR011701">
    <property type="entry name" value="MFS"/>
</dbReference>
<dbReference type="AlphaFoldDB" id="A0A239U2Y9"/>
<dbReference type="GO" id="GO:0005886">
    <property type="term" value="C:plasma membrane"/>
    <property type="evidence" value="ECO:0007669"/>
    <property type="project" value="UniProtKB-SubCell"/>
</dbReference>
<evidence type="ECO:0000259" key="9">
    <source>
        <dbReference type="PROSITE" id="PS50850"/>
    </source>
</evidence>
<dbReference type="PANTHER" id="PTHR23502">
    <property type="entry name" value="MAJOR FACILITATOR SUPERFAMILY"/>
    <property type="match status" value="1"/>
</dbReference>
<evidence type="ECO:0000256" key="5">
    <source>
        <dbReference type="ARBA" id="ARBA00022692"/>
    </source>
</evidence>
<comment type="similarity">
    <text evidence="2 8">Belongs to the major facilitator superfamily. Bcr/CmlA family.</text>
</comment>
<gene>
    <name evidence="10" type="primary">bcr</name>
    <name evidence="10" type="ORF">SAMEA4364220_01779</name>
</gene>
<feature type="transmembrane region" description="Helical" evidence="8">
    <location>
        <begin position="109"/>
        <end position="130"/>
    </location>
</feature>
<feature type="transmembrane region" description="Helical" evidence="8">
    <location>
        <begin position="16"/>
        <end position="33"/>
    </location>
</feature>
<evidence type="ECO:0000256" key="1">
    <source>
        <dbReference type="ARBA" id="ARBA00004651"/>
    </source>
</evidence>
<evidence type="ECO:0000256" key="2">
    <source>
        <dbReference type="ARBA" id="ARBA00006236"/>
    </source>
</evidence>
<comment type="subcellular location">
    <subcellularLocation>
        <location evidence="1 8">Cell membrane</location>
        <topology evidence="1 8">Multi-pass membrane protein</topology>
    </subcellularLocation>
</comment>
<feature type="transmembrane region" description="Helical" evidence="8">
    <location>
        <begin position="351"/>
        <end position="370"/>
    </location>
</feature>
<keyword evidence="6 8" id="KW-1133">Transmembrane helix</keyword>
<evidence type="ECO:0000256" key="4">
    <source>
        <dbReference type="ARBA" id="ARBA00022475"/>
    </source>
</evidence>
<protein>
    <recommendedName>
        <fullName evidence="8">Bcr/CflA family efflux transporter</fullName>
    </recommendedName>
</protein>
<feature type="transmembrane region" description="Helical" evidence="8">
    <location>
        <begin position="376"/>
        <end position="397"/>
    </location>
</feature>
<dbReference type="PROSITE" id="PS50850">
    <property type="entry name" value="MFS"/>
    <property type="match status" value="1"/>
</dbReference>
<evidence type="ECO:0000256" key="6">
    <source>
        <dbReference type="ARBA" id="ARBA00022989"/>
    </source>
</evidence>
<feature type="transmembrane region" description="Helical" evidence="8">
    <location>
        <begin position="142"/>
        <end position="161"/>
    </location>
</feature>
<organism evidence="10 11">
    <name type="scientific">Megamonas hypermegale</name>
    <dbReference type="NCBI Taxonomy" id="158847"/>
    <lineage>
        <taxon>Bacteria</taxon>
        <taxon>Bacillati</taxon>
        <taxon>Bacillota</taxon>
        <taxon>Negativicutes</taxon>
        <taxon>Selenomonadales</taxon>
        <taxon>Selenomonadaceae</taxon>
        <taxon>Megamonas</taxon>
    </lineage>
</organism>
<dbReference type="GO" id="GO:1990961">
    <property type="term" value="P:xenobiotic detoxification by transmembrane export across the plasma membrane"/>
    <property type="evidence" value="ECO:0007669"/>
    <property type="project" value="InterPro"/>
</dbReference>
<feature type="domain" description="Major facilitator superfamily (MFS) profile" evidence="9">
    <location>
        <begin position="15"/>
        <end position="402"/>
    </location>
</feature>
<feature type="transmembrane region" description="Helical" evidence="8">
    <location>
        <begin position="167"/>
        <end position="190"/>
    </location>
</feature>
<dbReference type="Pfam" id="PF07690">
    <property type="entry name" value="MFS_1"/>
    <property type="match status" value="1"/>
</dbReference>
<dbReference type="InterPro" id="IPR020846">
    <property type="entry name" value="MFS_dom"/>
</dbReference>
<proteinExistence type="inferred from homology"/>
<dbReference type="InterPro" id="IPR004812">
    <property type="entry name" value="Efflux_drug-R_Bcr/CmlA"/>
</dbReference>
<evidence type="ECO:0000256" key="7">
    <source>
        <dbReference type="ARBA" id="ARBA00023136"/>
    </source>
</evidence>
<feature type="transmembrane region" description="Helical" evidence="8">
    <location>
        <begin position="288"/>
        <end position="309"/>
    </location>
</feature>
<dbReference type="EMBL" id="LT906446">
    <property type="protein sequence ID" value="SNV03444.1"/>
    <property type="molecule type" value="Genomic_DNA"/>
</dbReference>
<accession>A0A239U2Y9</accession>
<feature type="transmembrane region" description="Helical" evidence="8">
    <location>
        <begin position="258"/>
        <end position="276"/>
    </location>
</feature>
<dbReference type="SUPFAM" id="SSF103473">
    <property type="entry name" value="MFS general substrate transporter"/>
    <property type="match status" value="1"/>
</dbReference>